<feature type="signal peptide" evidence="1">
    <location>
        <begin position="1"/>
        <end position="23"/>
    </location>
</feature>
<name>A0ABW1YPZ8_9GAMM</name>
<organism evidence="2 3">
    <name type="scientific">Microbulbifer taiwanensis</name>
    <dbReference type="NCBI Taxonomy" id="986746"/>
    <lineage>
        <taxon>Bacteria</taxon>
        <taxon>Pseudomonadati</taxon>
        <taxon>Pseudomonadota</taxon>
        <taxon>Gammaproteobacteria</taxon>
        <taxon>Cellvibrionales</taxon>
        <taxon>Microbulbiferaceae</taxon>
        <taxon>Microbulbifer</taxon>
    </lineage>
</organism>
<sequence>MEIKFRHFLILALGALFYLSATAQEALNVEELDAKYGEEWFPFSRLGSDGYYIKVHKGNDLYKETCRVKIFQSLDEYKNDKGKFLILDEEFNQKGYIDGAIFLKSKQSCQDWEKYKEKIVKIESKIDDYSMLRAFNFIKNLSGNGYLKLCNNKLKKIDRIGLHKLDAATIGYSADFSCNEKMFYVKFYLTGDGGEVFSLGPILE</sequence>
<comment type="caution">
    <text evidence="2">The sequence shown here is derived from an EMBL/GenBank/DDBJ whole genome shotgun (WGS) entry which is preliminary data.</text>
</comment>
<dbReference type="RefSeq" id="WP_193195166.1">
    <property type="nucleotide sequence ID" value="NZ_JACZFR010000088.1"/>
</dbReference>
<keyword evidence="1" id="KW-0732">Signal</keyword>
<evidence type="ECO:0008006" key="4">
    <source>
        <dbReference type="Google" id="ProtNLM"/>
    </source>
</evidence>
<dbReference type="EMBL" id="JBHSVR010000001">
    <property type="protein sequence ID" value="MFC6633444.1"/>
    <property type="molecule type" value="Genomic_DNA"/>
</dbReference>
<gene>
    <name evidence="2" type="ORF">ACFQBM_09140</name>
</gene>
<keyword evidence="3" id="KW-1185">Reference proteome</keyword>
<accession>A0ABW1YPZ8</accession>
<evidence type="ECO:0000256" key="1">
    <source>
        <dbReference type="SAM" id="SignalP"/>
    </source>
</evidence>
<feature type="chain" id="PRO_5045338932" description="SH3 domain-containing protein" evidence="1">
    <location>
        <begin position="24"/>
        <end position="204"/>
    </location>
</feature>
<proteinExistence type="predicted"/>
<evidence type="ECO:0000313" key="2">
    <source>
        <dbReference type="EMBL" id="MFC6633444.1"/>
    </source>
</evidence>
<protein>
    <recommendedName>
        <fullName evidence="4">SH3 domain-containing protein</fullName>
    </recommendedName>
</protein>
<evidence type="ECO:0000313" key="3">
    <source>
        <dbReference type="Proteomes" id="UP001596425"/>
    </source>
</evidence>
<reference evidence="3" key="1">
    <citation type="journal article" date="2019" name="Int. J. Syst. Evol. Microbiol.">
        <title>The Global Catalogue of Microorganisms (GCM) 10K type strain sequencing project: providing services to taxonomists for standard genome sequencing and annotation.</title>
        <authorList>
            <consortium name="The Broad Institute Genomics Platform"/>
            <consortium name="The Broad Institute Genome Sequencing Center for Infectious Disease"/>
            <person name="Wu L."/>
            <person name="Ma J."/>
        </authorList>
    </citation>
    <scope>NUCLEOTIDE SEQUENCE [LARGE SCALE GENOMIC DNA]</scope>
    <source>
        <strain evidence="3">CGMCC 1.13718</strain>
    </source>
</reference>
<dbReference type="Proteomes" id="UP001596425">
    <property type="component" value="Unassembled WGS sequence"/>
</dbReference>